<comment type="caution">
    <text evidence="2">The sequence shown here is derived from an EMBL/GenBank/DDBJ whole genome shotgun (WGS) entry which is preliminary data.</text>
</comment>
<feature type="domain" description="DNA2/NAM7 helicase-like C-terminal" evidence="1">
    <location>
        <begin position="13"/>
        <end position="246"/>
    </location>
</feature>
<accession>A0A2G8SR64</accession>
<dbReference type="Proteomes" id="UP000230002">
    <property type="component" value="Unassembled WGS sequence"/>
</dbReference>
<dbReference type="SUPFAM" id="SSF52540">
    <property type="entry name" value="P-loop containing nucleoside triphosphate hydrolases"/>
    <property type="match status" value="1"/>
</dbReference>
<sequence>MDHHHGKMVYKFDMSLMERLSSSGLPMSQINVQRRMRPEIADLVRMTLYPRLEDHDLVKKYADVQGMAKNVFFLTHDHKENGGEDDFVSKYNEFEVRMIKDLVLYLLRQGPYSAEGDIVVLCAYLGQLSRLRDALANEVAVVLDERDQAELDDRNAEGEDVTQITGAFERVKVSRRVLLRTIDNFQGEEAKIVILSLVRNSGGSEEDEVYDHVPKGRVNIGFLRSENRTNVALSRAREGMYIMGNATNLSARSKMWHKIIEELDKRDCLGTAFPVACQRHPHTVELISKPGQLPRIAPDGELLMHYATCLCD</sequence>
<organism evidence="2 3">
    <name type="scientific">Ganoderma sinense ZZ0214-1</name>
    <dbReference type="NCBI Taxonomy" id="1077348"/>
    <lineage>
        <taxon>Eukaryota</taxon>
        <taxon>Fungi</taxon>
        <taxon>Dikarya</taxon>
        <taxon>Basidiomycota</taxon>
        <taxon>Agaricomycotina</taxon>
        <taxon>Agaricomycetes</taxon>
        <taxon>Polyporales</taxon>
        <taxon>Polyporaceae</taxon>
        <taxon>Ganoderma</taxon>
    </lineage>
</organism>
<reference evidence="2 3" key="1">
    <citation type="journal article" date="2015" name="Sci. Rep.">
        <title>Chromosome-level genome map provides insights into diverse defense mechanisms in the medicinal fungus Ganoderma sinense.</title>
        <authorList>
            <person name="Zhu Y."/>
            <person name="Xu J."/>
            <person name="Sun C."/>
            <person name="Zhou S."/>
            <person name="Xu H."/>
            <person name="Nelson D.R."/>
            <person name="Qian J."/>
            <person name="Song J."/>
            <person name="Luo H."/>
            <person name="Xiang L."/>
            <person name="Li Y."/>
            <person name="Xu Z."/>
            <person name="Ji A."/>
            <person name="Wang L."/>
            <person name="Lu S."/>
            <person name="Hayward A."/>
            <person name="Sun W."/>
            <person name="Li X."/>
            <person name="Schwartz D.C."/>
            <person name="Wang Y."/>
            <person name="Chen S."/>
        </authorList>
    </citation>
    <scope>NUCLEOTIDE SEQUENCE [LARGE SCALE GENOMIC DNA]</scope>
    <source>
        <strain evidence="2 3">ZZ0214-1</strain>
    </source>
</reference>
<gene>
    <name evidence="2" type="ORF">GSI_01919</name>
</gene>
<dbReference type="InterPro" id="IPR027417">
    <property type="entry name" value="P-loop_NTPase"/>
</dbReference>
<dbReference type="InterPro" id="IPR045055">
    <property type="entry name" value="DNA2/NAM7-like"/>
</dbReference>
<evidence type="ECO:0000313" key="2">
    <source>
        <dbReference type="EMBL" id="PIL36257.1"/>
    </source>
</evidence>
<evidence type="ECO:0000259" key="1">
    <source>
        <dbReference type="Pfam" id="PF13087"/>
    </source>
</evidence>
<protein>
    <recommendedName>
        <fullName evidence="1">DNA2/NAM7 helicase-like C-terminal domain-containing protein</fullName>
    </recommendedName>
</protein>
<dbReference type="GO" id="GO:0031380">
    <property type="term" value="C:nuclear RNA-directed RNA polymerase complex"/>
    <property type="evidence" value="ECO:0007669"/>
    <property type="project" value="TreeGrafter"/>
</dbReference>
<dbReference type="PANTHER" id="PTHR10887:SF341">
    <property type="entry name" value="NFX1-TYPE ZINC FINGER-CONTAINING PROTEIN 1"/>
    <property type="match status" value="1"/>
</dbReference>
<dbReference type="STRING" id="1077348.A0A2G8SR64"/>
<dbReference type="CDD" id="cd18808">
    <property type="entry name" value="SF1_C_Upf1"/>
    <property type="match status" value="1"/>
</dbReference>
<evidence type="ECO:0000313" key="3">
    <source>
        <dbReference type="Proteomes" id="UP000230002"/>
    </source>
</evidence>
<proteinExistence type="predicted"/>
<dbReference type="PANTHER" id="PTHR10887">
    <property type="entry name" value="DNA2/NAM7 HELICASE FAMILY"/>
    <property type="match status" value="1"/>
</dbReference>
<keyword evidence="3" id="KW-1185">Reference proteome</keyword>
<dbReference type="AlphaFoldDB" id="A0A2G8SR64"/>
<name>A0A2G8SR64_9APHY</name>
<dbReference type="InterPro" id="IPR041679">
    <property type="entry name" value="DNA2/NAM7-like_C"/>
</dbReference>
<dbReference type="GO" id="GO:0031048">
    <property type="term" value="P:regulatory ncRNA-mediated heterochromatin formation"/>
    <property type="evidence" value="ECO:0007669"/>
    <property type="project" value="TreeGrafter"/>
</dbReference>
<dbReference type="InterPro" id="IPR047187">
    <property type="entry name" value="SF1_C_Upf1"/>
</dbReference>
<dbReference type="EMBL" id="AYKW01000002">
    <property type="protein sequence ID" value="PIL36257.1"/>
    <property type="molecule type" value="Genomic_DNA"/>
</dbReference>
<dbReference type="OrthoDB" id="2423195at2759"/>
<dbReference type="Gene3D" id="3.40.50.300">
    <property type="entry name" value="P-loop containing nucleotide triphosphate hydrolases"/>
    <property type="match status" value="1"/>
</dbReference>
<dbReference type="Pfam" id="PF13087">
    <property type="entry name" value="AAA_12"/>
    <property type="match status" value="1"/>
</dbReference>